<keyword evidence="7 11" id="KW-1133">Transmembrane helix</keyword>
<dbReference type="NCBIfam" id="TIGR01131">
    <property type="entry name" value="ATP_synt_6_or_A"/>
    <property type="match status" value="1"/>
</dbReference>
<dbReference type="Gene3D" id="1.20.120.220">
    <property type="entry name" value="ATP synthase, F0 complex, subunit A"/>
    <property type="match status" value="1"/>
</dbReference>
<dbReference type="SUPFAM" id="SSF81336">
    <property type="entry name" value="F1F0 ATP synthase subunit A"/>
    <property type="match status" value="1"/>
</dbReference>
<dbReference type="InterPro" id="IPR000568">
    <property type="entry name" value="ATP_synth_F0_asu"/>
</dbReference>
<proteinExistence type="inferred from homology"/>
<feature type="transmembrane region" description="Helical" evidence="11">
    <location>
        <begin position="98"/>
        <end position="116"/>
    </location>
</feature>
<evidence type="ECO:0000256" key="11">
    <source>
        <dbReference type="HAMAP-Rule" id="MF_01393"/>
    </source>
</evidence>
<evidence type="ECO:0000313" key="13">
    <source>
        <dbReference type="EMBL" id="MBA1158356.1"/>
    </source>
</evidence>
<keyword evidence="10 11" id="KW-0066">ATP synthesis</keyword>
<feature type="transmembrane region" description="Helical" evidence="11">
    <location>
        <begin position="40"/>
        <end position="61"/>
    </location>
</feature>
<evidence type="ECO:0000256" key="2">
    <source>
        <dbReference type="ARBA" id="ARBA00006810"/>
    </source>
</evidence>
<dbReference type="NCBIfam" id="NF004482">
    <property type="entry name" value="PRK05815.2-4"/>
    <property type="match status" value="1"/>
</dbReference>
<dbReference type="PANTHER" id="PTHR11410:SF0">
    <property type="entry name" value="ATP SYNTHASE SUBUNIT A"/>
    <property type="match status" value="1"/>
</dbReference>
<keyword evidence="5 11" id="KW-0812">Transmembrane</keyword>
<evidence type="ECO:0000313" key="14">
    <source>
        <dbReference type="Proteomes" id="UP000572984"/>
    </source>
</evidence>
<keyword evidence="8 11" id="KW-0406">Ion transport</keyword>
<keyword evidence="14" id="KW-1185">Reference proteome</keyword>
<evidence type="ECO:0000256" key="6">
    <source>
        <dbReference type="ARBA" id="ARBA00022781"/>
    </source>
</evidence>
<dbReference type="PANTHER" id="PTHR11410">
    <property type="entry name" value="ATP SYNTHASE SUBUNIT A"/>
    <property type="match status" value="1"/>
</dbReference>
<keyword evidence="4 11" id="KW-0138">CF(0)</keyword>
<dbReference type="Pfam" id="PF00119">
    <property type="entry name" value="ATP-synt_A"/>
    <property type="match status" value="1"/>
</dbReference>
<dbReference type="AlphaFoldDB" id="A0A838BV38"/>
<dbReference type="Proteomes" id="UP000572984">
    <property type="component" value="Unassembled WGS sequence"/>
</dbReference>
<dbReference type="HAMAP" id="MF_01393">
    <property type="entry name" value="ATP_synth_a_bact"/>
    <property type="match status" value="1"/>
</dbReference>
<feature type="transmembrane region" description="Helical" evidence="11">
    <location>
        <begin position="128"/>
        <end position="147"/>
    </location>
</feature>
<reference evidence="13 14" key="1">
    <citation type="submission" date="2020-07" db="EMBL/GenBank/DDBJ databases">
        <title>Draft genome and description of Microvirga mediterraneensis Marseille-Q2068 sp. nov.</title>
        <authorList>
            <person name="Boxberger M."/>
        </authorList>
    </citation>
    <scope>NUCLEOTIDE SEQUENCE [LARGE SCALE GENOMIC DNA]</scope>
    <source>
        <strain evidence="13 14">Marseille-Q2068</strain>
    </source>
</reference>
<comment type="subcellular location">
    <subcellularLocation>
        <location evidence="11 12">Cell membrane</location>
        <topology evidence="11 12">Multi-pass membrane protein</topology>
    </subcellularLocation>
    <subcellularLocation>
        <location evidence="1">Membrane</location>
        <topology evidence="1">Multi-pass membrane protein</topology>
    </subcellularLocation>
</comment>
<evidence type="ECO:0000256" key="12">
    <source>
        <dbReference type="RuleBase" id="RU000483"/>
    </source>
</evidence>
<accession>A0A838BV38</accession>
<name>A0A838BV38_9HYPH</name>
<gene>
    <name evidence="11" type="primary">atpB</name>
    <name evidence="13" type="ORF">H0S73_19820</name>
</gene>
<keyword evidence="11" id="KW-1003">Cell membrane</keyword>
<keyword evidence="9 11" id="KW-0472">Membrane</keyword>
<dbReference type="FunFam" id="1.20.120.220:FF:000003">
    <property type="entry name" value="ATP synthase subunit a"/>
    <property type="match status" value="1"/>
</dbReference>
<evidence type="ECO:0000256" key="5">
    <source>
        <dbReference type="ARBA" id="ARBA00022692"/>
    </source>
</evidence>
<evidence type="ECO:0000256" key="3">
    <source>
        <dbReference type="ARBA" id="ARBA00022448"/>
    </source>
</evidence>
<dbReference type="GO" id="GO:0045259">
    <property type="term" value="C:proton-transporting ATP synthase complex"/>
    <property type="evidence" value="ECO:0007669"/>
    <property type="project" value="UniProtKB-KW"/>
</dbReference>
<organism evidence="13 14">
    <name type="scientific">Microvirga mediterraneensis</name>
    <dbReference type="NCBI Taxonomy" id="2754695"/>
    <lineage>
        <taxon>Bacteria</taxon>
        <taxon>Pseudomonadati</taxon>
        <taxon>Pseudomonadota</taxon>
        <taxon>Alphaproteobacteria</taxon>
        <taxon>Hyphomicrobiales</taxon>
        <taxon>Methylobacteriaceae</taxon>
        <taxon>Microvirga</taxon>
    </lineage>
</organism>
<feature type="transmembrane region" description="Helical" evidence="11">
    <location>
        <begin position="199"/>
        <end position="221"/>
    </location>
</feature>
<dbReference type="InterPro" id="IPR045083">
    <property type="entry name" value="ATP_synth_F0_asu_bact/mt"/>
</dbReference>
<dbReference type="CDD" id="cd00310">
    <property type="entry name" value="ATP-synt_Fo_a_6"/>
    <property type="match status" value="1"/>
</dbReference>
<dbReference type="GO" id="GO:0005886">
    <property type="term" value="C:plasma membrane"/>
    <property type="evidence" value="ECO:0007669"/>
    <property type="project" value="UniProtKB-SubCell"/>
</dbReference>
<sequence>MPFLWLRPESGGVPVASPIEQFVIKTIVPLGSVGGIELGLTNAAAFMILAVTLIIGGLLWATREKAVVPGRAQAVAEMLHEFISGTLQDAAGREGMKFFPLVFSLFIFVLTLNLLGMIPGGFTVTSQIVVTFALALLVIGTVLGYGFMRHGFHFLGLFVPSGVPKWLLPVLVVIEIISFLSRPISLSLRLFANMLGGHIALKVFASFVVSLGTAGIGFALLSPLPLAMAVALTAFEFLVAVLQAYVFTVLTCIYLNDAIHPGH</sequence>
<comment type="similarity">
    <text evidence="2 11 12">Belongs to the ATPase A chain family.</text>
</comment>
<comment type="caution">
    <text evidence="13">The sequence shown here is derived from an EMBL/GenBank/DDBJ whole genome shotgun (WGS) entry which is preliminary data.</text>
</comment>
<dbReference type="InterPro" id="IPR035908">
    <property type="entry name" value="F0_ATP_A_sf"/>
</dbReference>
<feature type="transmembrane region" description="Helical" evidence="11">
    <location>
        <begin position="227"/>
        <end position="255"/>
    </location>
</feature>
<evidence type="ECO:0000256" key="8">
    <source>
        <dbReference type="ARBA" id="ARBA00023065"/>
    </source>
</evidence>
<dbReference type="InterPro" id="IPR023011">
    <property type="entry name" value="ATP_synth_F0_asu_AS"/>
</dbReference>
<dbReference type="PROSITE" id="PS00449">
    <property type="entry name" value="ATPASE_A"/>
    <property type="match status" value="1"/>
</dbReference>
<dbReference type="RefSeq" id="WP_181053759.1">
    <property type="nucleotide sequence ID" value="NZ_JACDXJ010000001.1"/>
</dbReference>
<evidence type="ECO:0000256" key="7">
    <source>
        <dbReference type="ARBA" id="ARBA00022989"/>
    </source>
</evidence>
<dbReference type="GO" id="GO:0046933">
    <property type="term" value="F:proton-transporting ATP synthase activity, rotational mechanism"/>
    <property type="evidence" value="ECO:0007669"/>
    <property type="project" value="UniProtKB-UniRule"/>
</dbReference>
<keyword evidence="3 11" id="KW-0813">Transport</keyword>
<comment type="function">
    <text evidence="11 12">Key component of the proton channel; it plays a direct role in the translocation of protons across the membrane.</text>
</comment>
<dbReference type="PRINTS" id="PR00123">
    <property type="entry name" value="ATPASEA"/>
</dbReference>
<evidence type="ECO:0000256" key="10">
    <source>
        <dbReference type="ARBA" id="ARBA00023310"/>
    </source>
</evidence>
<evidence type="ECO:0000256" key="9">
    <source>
        <dbReference type="ARBA" id="ARBA00023136"/>
    </source>
</evidence>
<protein>
    <recommendedName>
        <fullName evidence="11 12">ATP synthase subunit a</fullName>
    </recommendedName>
    <alternativeName>
        <fullName evidence="11">ATP synthase F0 sector subunit a</fullName>
    </alternativeName>
    <alternativeName>
        <fullName evidence="11">F-ATPase subunit 6</fullName>
    </alternativeName>
</protein>
<keyword evidence="6 11" id="KW-0375">Hydrogen ion transport</keyword>
<dbReference type="EMBL" id="JACDXJ010000001">
    <property type="protein sequence ID" value="MBA1158356.1"/>
    <property type="molecule type" value="Genomic_DNA"/>
</dbReference>
<evidence type="ECO:0000256" key="4">
    <source>
        <dbReference type="ARBA" id="ARBA00022547"/>
    </source>
</evidence>
<evidence type="ECO:0000256" key="1">
    <source>
        <dbReference type="ARBA" id="ARBA00004141"/>
    </source>
</evidence>